<dbReference type="PANTHER" id="PTHR33146:SF26">
    <property type="entry name" value="ENDONUCLEASE 4"/>
    <property type="match status" value="1"/>
</dbReference>
<protein>
    <recommendedName>
        <fullName evidence="11">Nuclease PA3</fullName>
    </recommendedName>
</protein>
<comment type="similarity">
    <text evidence="1">Belongs to the nuclease type I family.</text>
</comment>
<dbReference type="EMBL" id="JAVRQU010000002">
    <property type="protein sequence ID" value="KAK5706840.1"/>
    <property type="molecule type" value="Genomic_DNA"/>
</dbReference>
<evidence type="ECO:0008006" key="11">
    <source>
        <dbReference type="Google" id="ProtNLM"/>
    </source>
</evidence>
<keyword evidence="5" id="KW-0378">Hydrolase</keyword>
<gene>
    <name evidence="9" type="ORF">LTR97_001832</name>
</gene>
<dbReference type="SUPFAM" id="SSF48537">
    <property type="entry name" value="Phospholipase C/P1 nuclease"/>
    <property type="match status" value="1"/>
</dbReference>
<dbReference type="GO" id="GO:0003676">
    <property type="term" value="F:nucleic acid binding"/>
    <property type="evidence" value="ECO:0007669"/>
    <property type="project" value="InterPro"/>
</dbReference>
<evidence type="ECO:0000256" key="3">
    <source>
        <dbReference type="ARBA" id="ARBA00022723"/>
    </source>
</evidence>
<dbReference type="Proteomes" id="UP001310594">
    <property type="component" value="Unassembled WGS sequence"/>
</dbReference>
<feature type="signal peptide" evidence="8">
    <location>
        <begin position="1"/>
        <end position="17"/>
    </location>
</feature>
<name>A0AAN7ZW62_9PEZI</name>
<keyword evidence="6" id="KW-1015">Disulfide bond</keyword>
<dbReference type="Pfam" id="PF02265">
    <property type="entry name" value="S1-P1_nuclease"/>
    <property type="match status" value="1"/>
</dbReference>
<comment type="caution">
    <text evidence="9">The sequence shown here is derived from an EMBL/GenBank/DDBJ whole genome shotgun (WGS) entry which is preliminary data.</text>
</comment>
<accession>A0AAN7ZW62</accession>
<keyword evidence="7" id="KW-0325">Glycoprotein</keyword>
<keyword evidence="2" id="KW-0540">Nuclease</keyword>
<dbReference type="InterPro" id="IPR008947">
    <property type="entry name" value="PLipase_C/P1_nuclease_dom_sf"/>
</dbReference>
<proteinExistence type="inferred from homology"/>
<evidence type="ECO:0000256" key="1">
    <source>
        <dbReference type="ARBA" id="ARBA00009547"/>
    </source>
</evidence>
<evidence type="ECO:0000313" key="9">
    <source>
        <dbReference type="EMBL" id="KAK5706840.1"/>
    </source>
</evidence>
<evidence type="ECO:0000256" key="6">
    <source>
        <dbReference type="ARBA" id="ARBA00023157"/>
    </source>
</evidence>
<reference evidence="9" key="1">
    <citation type="submission" date="2023-08" db="EMBL/GenBank/DDBJ databases">
        <title>Black Yeasts Isolated from many extreme environments.</title>
        <authorList>
            <person name="Coleine C."/>
            <person name="Stajich J.E."/>
            <person name="Selbmann L."/>
        </authorList>
    </citation>
    <scope>NUCLEOTIDE SEQUENCE</scope>
    <source>
        <strain evidence="9">CCFEE 5810</strain>
    </source>
</reference>
<sequence length="331" mass="35485">MYTTLLAAAFALRGANAWGTLGHETVAFIAQHYVTNRTAAWAQSILSNDSASYLAGVATWADSYRYTTEGKFSAPFHYIDAEDSPPTSCNVDFERDCGSEGCVVSAIANYTTRVQAANVSAEQRDYALRFLVHFIGDITQPLHDEALEVGGNDIDVTFNGTATNLHHIWDTNMPEELRGGYSLKDAAAWAVNLTAEIDSGVYQNQTASWVAGLDVNDAKATALSWATDANAFVCSVVLPDGEAAINGTETYPAYYDSAIGTIEVQIAKAGVRLAAWLDALAAGNKTVAHAYAGRRSLSVDVSGRELLPEPRELSVAKLKRAAIGWGCGHQH</sequence>
<dbReference type="PANTHER" id="PTHR33146">
    <property type="entry name" value="ENDONUCLEASE 4"/>
    <property type="match status" value="1"/>
</dbReference>
<dbReference type="AlphaFoldDB" id="A0AAN7ZW62"/>
<feature type="chain" id="PRO_5042884736" description="Nuclease PA3" evidence="8">
    <location>
        <begin position="18"/>
        <end position="331"/>
    </location>
</feature>
<dbReference type="GO" id="GO:0016788">
    <property type="term" value="F:hydrolase activity, acting on ester bonds"/>
    <property type="evidence" value="ECO:0007669"/>
    <property type="project" value="InterPro"/>
</dbReference>
<dbReference type="GO" id="GO:0046872">
    <property type="term" value="F:metal ion binding"/>
    <property type="evidence" value="ECO:0007669"/>
    <property type="project" value="UniProtKB-KW"/>
</dbReference>
<dbReference type="GO" id="GO:0004519">
    <property type="term" value="F:endonuclease activity"/>
    <property type="evidence" value="ECO:0007669"/>
    <property type="project" value="UniProtKB-KW"/>
</dbReference>
<evidence type="ECO:0000256" key="2">
    <source>
        <dbReference type="ARBA" id="ARBA00022722"/>
    </source>
</evidence>
<keyword evidence="8" id="KW-0732">Signal</keyword>
<keyword evidence="3" id="KW-0479">Metal-binding</keyword>
<dbReference type="CDD" id="cd11010">
    <property type="entry name" value="S1-P1_nuclease"/>
    <property type="match status" value="1"/>
</dbReference>
<dbReference type="InterPro" id="IPR003154">
    <property type="entry name" value="S1/P1nuclease"/>
</dbReference>
<evidence type="ECO:0000256" key="5">
    <source>
        <dbReference type="ARBA" id="ARBA00022801"/>
    </source>
</evidence>
<evidence type="ECO:0000256" key="8">
    <source>
        <dbReference type="SAM" id="SignalP"/>
    </source>
</evidence>
<dbReference type="GO" id="GO:0006308">
    <property type="term" value="P:DNA catabolic process"/>
    <property type="evidence" value="ECO:0007669"/>
    <property type="project" value="InterPro"/>
</dbReference>
<evidence type="ECO:0000256" key="7">
    <source>
        <dbReference type="ARBA" id="ARBA00023180"/>
    </source>
</evidence>
<dbReference type="Gene3D" id="1.10.575.10">
    <property type="entry name" value="P1 Nuclease"/>
    <property type="match status" value="1"/>
</dbReference>
<keyword evidence="4" id="KW-0255">Endonuclease</keyword>
<evidence type="ECO:0000256" key="4">
    <source>
        <dbReference type="ARBA" id="ARBA00022759"/>
    </source>
</evidence>
<evidence type="ECO:0000313" key="10">
    <source>
        <dbReference type="Proteomes" id="UP001310594"/>
    </source>
</evidence>
<organism evidence="9 10">
    <name type="scientific">Elasticomyces elasticus</name>
    <dbReference type="NCBI Taxonomy" id="574655"/>
    <lineage>
        <taxon>Eukaryota</taxon>
        <taxon>Fungi</taxon>
        <taxon>Dikarya</taxon>
        <taxon>Ascomycota</taxon>
        <taxon>Pezizomycotina</taxon>
        <taxon>Dothideomycetes</taxon>
        <taxon>Dothideomycetidae</taxon>
        <taxon>Mycosphaerellales</taxon>
        <taxon>Teratosphaeriaceae</taxon>
        <taxon>Elasticomyces</taxon>
    </lineage>
</organism>